<accession>A0A8T1ZGA3</accession>
<keyword evidence="2" id="KW-1185">Reference proteome</keyword>
<dbReference type="GO" id="GO:0019898">
    <property type="term" value="C:extrinsic component of membrane"/>
    <property type="evidence" value="ECO:0007669"/>
    <property type="project" value="InterPro"/>
</dbReference>
<dbReference type="GO" id="GO:0009507">
    <property type="term" value="C:chloroplast"/>
    <property type="evidence" value="ECO:0007669"/>
    <property type="project" value="TreeGrafter"/>
</dbReference>
<reference evidence="1 2" key="1">
    <citation type="submission" date="2020-12" db="EMBL/GenBank/DDBJ databases">
        <title>Concerted genomic and epigenomic changes stabilize Arabidopsis allopolyploids.</title>
        <authorList>
            <person name="Chen Z."/>
        </authorList>
    </citation>
    <scope>NUCLEOTIDE SEQUENCE [LARGE SCALE GENOMIC DNA]</scope>
    <source>
        <strain evidence="1">Allo738</strain>
        <tissue evidence="1">Leaf</tissue>
    </source>
</reference>
<evidence type="ECO:0000313" key="2">
    <source>
        <dbReference type="Proteomes" id="UP000694240"/>
    </source>
</evidence>
<sequence length="190" mass="22173">MAISKPPPHFTFFRNQDSPIDTSDSNLTFSIDTSRRRRRRRRDVLLSISGTLIPQVFFFDRKWSSSANAADFFNFGAPPPEPERTVELAQEGLRKNAENIKRIKEMMIDKKLWKEGGKELRRSASNMKQDFYLIIQAKPPKDRPLFRSLYSSLFNSITKMDYAARDEDETKVLEYYKNIVAILDGIFPRI</sequence>
<dbReference type="EMBL" id="JAEFBK010000010">
    <property type="protein sequence ID" value="KAG7558457.1"/>
    <property type="molecule type" value="Genomic_DNA"/>
</dbReference>
<dbReference type="PANTHER" id="PTHR33399">
    <property type="entry name" value="OXYGEN-EVOLVING ENHANCER PROTEIN 3-1, CHLOROPLASTIC"/>
    <property type="match status" value="1"/>
</dbReference>
<organism evidence="1 2">
    <name type="scientific">Arabidopsis thaliana x Arabidopsis arenosa</name>
    <dbReference type="NCBI Taxonomy" id="1240361"/>
    <lineage>
        <taxon>Eukaryota</taxon>
        <taxon>Viridiplantae</taxon>
        <taxon>Streptophyta</taxon>
        <taxon>Embryophyta</taxon>
        <taxon>Tracheophyta</taxon>
        <taxon>Spermatophyta</taxon>
        <taxon>Magnoliopsida</taxon>
        <taxon>eudicotyledons</taxon>
        <taxon>Gunneridae</taxon>
        <taxon>Pentapetalae</taxon>
        <taxon>rosids</taxon>
        <taxon>malvids</taxon>
        <taxon>Brassicales</taxon>
        <taxon>Brassicaceae</taxon>
        <taxon>Camelineae</taxon>
        <taxon>Arabidopsis</taxon>
    </lineage>
</organism>
<proteinExistence type="predicted"/>
<protein>
    <submittedName>
        <fullName evidence="1">PsbQ-like domain superfamily</fullName>
    </submittedName>
</protein>
<dbReference type="InterPro" id="IPR054099">
    <property type="entry name" value="PSII_PsbQ_pln"/>
</dbReference>
<dbReference type="Pfam" id="PF05757">
    <property type="entry name" value="PsbQ"/>
    <property type="match status" value="1"/>
</dbReference>
<dbReference type="GO" id="GO:0005509">
    <property type="term" value="F:calcium ion binding"/>
    <property type="evidence" value="ECO:0007669"/>
    <property type="project" value="InterPro"/>
</dbReference>
<evidence type="ECO:0000313" key="1">
    <source>
        <dbReference type="EMBL" id="KAG7558457.1"/>
    </source>
</evidence>
<dbReference type="GO" id="GO:0009654">
    <property type="term" value="C:photosystem II oxygen evolving complex"/>
    <property type="evidence" value="ECO:0007669"/>
    <property type="project" value="InterPro"/>
</dbReference>
<dbReference type="PANTHER" id="PTHR33399:SF6">
    <property type="entry name" value="PSBQ-LIKE PROTEIN 3, CHLOROPLASTIC"/>
    <property type="match status" value="1"/>
</dbReference>
<dbReference type="InterPro" id="IPR008797">
    <property type="entry name" value="PSII_PsbQ"/>
</dbReference>
<comment type="caution">
    <text evidence="1">The sequence shown here is derived from an EMBL/GenBank/DDBJ whole genome shotgun (WGS) entry which is preliminary data.</text>
</comment>
<dbReference type="GO" id="GO:0009767">
    <property type="term" value="P:photosynthetic electron transport chain"/>
    <property type="evidence" value="ECO:0007669"/>
    <property type="project" value="TreeGrafter"/>
</dbReference>
<dbReference type="AlphaFoldDB" id="A0A8T1ZGA3"/>
<name>A0A8T1ZGA3_9BRAS</name>
<dbReference type="Proteomes" id="UP000694240">
    <property type="component" value="Chromosome 10"/>
</dbReference>
<gene>
    <name evidence="1" type="ORF">ISN45_Aa05g001110</name>
</gene>